<dbReference type="InterPro" id="IPR051675">
    <property type="entry name" value="Endo/Exo/Phosphatase_dom_1"/>
</dbReference>
<dbReference type="GO" id="GO:0006281">
    <property type="term" value="P:DNA repair"/>
    <property type="evidence" value="ECO:0007669"/>
    <property type="project" value="InterPro"/>
</dbReference>
<evidence type="ECO:0000259" key="1">
    <source>
        <dbReference type="SMART" id="SM00278"/>
    </source>
</evidence>
<dbReference type="Pfam" id="PF12836">
    <property type="entry name" value="HHH_3"/>
    <property type="match status" value="1"/>
</dbReference>
<dbReference type="AlphaFoldDB" id="Q1AVU6"/>
<evidence type="ECO:0000313" key="3">
    <source>
        <dbReference type="Proteomes" id="UP000006637"/>
    </source>
</evidence>
<dbReference type="PANTHER" id="PTHR21180:SF32">
    <property type="entry name" value="ENDONUCLEASE_EXONUCLEASE_PHOSPHATASE FAMILY DOMAIN-CONTAINING PROTEIN 1"/>
    <property type="match status" value="1"/>
</dbReference>
<feature type="domain" description="Helix-hairpin-helix DNA-binding motif class 1" evidence="1">
    <location>
        <begin position="55"/>
        <end position="74"/>
    </location>
</feature>
<dbReference type="PANTHER" id="PTHR21180">
    <property type="entry name" value="ENDONUCLEASE/EXONUCLEASE/PHOSPHATASE FAMILY DOMAIN-CONTAINING PROTEIN 1"/>
    <property type="match status" value="1"/>
</dbReference>
<dbReference type="PhylomeDB" id="Q1AVU6"/>
<dbReference type="HOGENOM" id="CLU_052011_3_1_11"/>
<dbReference type="SMART" id="SM00278">
    <property type="entry name" value="HhH1"/>
    <property type="match status" value="2"/>
</dbReference>
<dbReference type="InterPro" id="IPR003583">
    <property type="entry name" value="Hlx-hairpin-Hlx_DNA-bd_motif"/>
</dbReference>
<dbReference type="SUPFAM" id="SSF47781">
    <property type="entry name" value="RuvA domain 2-like"/>
    <property type="match status" value="1"/>
</dbReference>
<dbReference type="Proteomes" id="UP000006637">
    <property type="component" value="Chromosome"/>
</dbReference>
<dbReference type="KEGG" id="rxy:Rxyl_1520"/>
<dbReference type="NCBIfam" id="TIGR00426">
    <property type="entry name" value="competence protein ComEA helix-hairpin-helix repeat region"/>
    <property type="match status" value="1"/>
</dbReference>
<dbReference type="InterPro" id="IPR004509">
    <property type="entry name" value="Competence_ComEA_HhH"/>
</dbReference>
<organism evidence="2 3">
    <name type="scientific">Rubrobacter xylanophilus (strain DSM 9941 / JCM 11954 / NBRC 16129 / PRD-1)</name>
    <dbReference type="NCBI Taxonomy" id="266117"/>
    <lineage>
        <taxon>Bacteria</taxon>
        <taxon>Bacillati</taxon>
        <taxon>Actinomycetota</taxon>
        <taxon>Rubrobacteria</taxon>
        <taxon>Rubrobacterales</taxon>
        <taxon>Rubrobacteraceae</taxon>
        <taxon>Rubrobacter</taxon>
    </lineage>
</organism>
<dbReference type="GO" id="GO:0015628">
    <property type="term" value="P:protein secretion by the type II secretion system"/>
    <property type="evidence" value="ECO:0007669"/>
    <property type="project" value="TreeGrafter"/>
</dbReference>
<reference evidence="2 3" key="1">
    <citation type="submission" date="2006-06" db="EMBL/GenBank/DDBJ databases">
        <title>Complete sequence of Rubrobacter xylanophilus DSM 9941.</title>
        <authorList>
            <consortium name="US DOE Joint Genome Institute"/>
            <person name="Copeland A."/>
            <person name="Lucas S."/>
            <person name="Lapidus A."/>
            <person name="Barry K."/>
            <person name="Detter J.C."/>
            <person name="Glavina del Rio T."/>
            <person name="Hammon N."/>
            <person name="Israni S."/>
            <person name="Dalin E."/>
            <person name="Tice H."/>
            <person name="Pitluck S."/>
            <person name="Munk A.C."/>
            <person name="Brettin T."/>
            <person name="Bruce D."/>
            <person name="Han C."/>
            <person name="Tapia R."/>
            <person name="Gilna P."/>
            <person name="Schmutz J."/>
            <person name="Larimer F."/>
            <person name="Land M."/>
            <person name="Hauser L."/>
            <person name="Kyrpides N."/>
            <person name="Lykidis A."/>
            <person name="da Costa M.S."/>
            <person name="Rainey F.A."/>
            <person name="Empadinhas N."/>
            <person name="Jolivet E."/>
            <person name="Battista J.R."/>
            <person name="Richardson P."/>
        </authorList>
    </citation>
    <scope>NUCLEOTIDE SEQUENCE [LARGE SCALE GENOMIC DNA]</scope>
    <source>
        <strain evidence="3">DSM 9941 / NBRC 16129 / PRD-1</strain>
    </source>
</reference>
<dbReference type="Gene3D" id="1.10.150.320">
    <property type="entry name" value="Photosystem II 12 kDa extrinsic protein"/>
    <property type="match status" value="1"/>
</dbReference>
<proteinExistence type="predicted"/>
<sequence length="107" mass="11633">MVSFAVVLLLLGGALYASRFSEGRPQVVYSFSLEEAAREAREEPLVVDINTADAEELEELPEVGPATAEAIIEYRLANGPFRTVEELEEVPGIGPATLEQIRPFATV</sequence>
<protein>
    <submittedName>
        <fullName evidence="2">Competence protein ComEA helix-hairpin-helix region</fullName>
    </submittedName>
</protein>
<dbReference type="STRING" id="266117.Rxyl_1520"/>
<gene>
    <name evidence="2" type="ordered locus">Rxyl_1520</name>
</gene>
<name>Q1AVU6_RUBXD</name>
<evidence type="ECO:0000313" key="2">
    <source>
        <dbReference type="EMBL" id="ABG04482.1"/>
    </source>
</evidence>
<dbReference type="RefSeq" id="WP_011564499.1">
    <property type="nucleotide sequence ID" value="NC_008148.1"/>
</dbReference>
<dbReference type="InterPro" id="IPR010994">
    <property type="entry name" value="RuvA_2-like"/>
</dbReference>
<feature type="domain" description="Helix-hairpin-helix DNA-binding motif class 1" evidence="1">
    <location>
        <begin position="85"/>
        <end position="104"/>
    </location>
</feature>
<dbReference type="GO" id="GO:0003677">
    <property type="term" value="F:DNA binding"/>
    <property type="evidence" value="ECO:0007669"/>
    <property type="project" value="InterPro"/>
</dbReference>
<dbReference type="GO" id="GO:0015627">
    <property type="term" value="C:type II protein secretion system complex"/>
    <property type="evidence" value="ECO:0007669"/>
    <property type="project" value="TreeGrafter"/>
</dbReference>
<keyword evidence="3" id="KW-1185">Reference proteome</keyword>
<dbReference type="eggNOG" id="COG1555">
    <property type="taxonomic scope" value="Bacteria"/>
</dbReference>
<dbReference type="EMBL" id="CP000386">
    <property type="protein sequence ID" value="ABG04482.1"/>
    <property type="molecule type" value="Genomic_DNA"/>
</dbReference>
<accession>Q1AVU6</accession>